<sequence length="113" mass="13299">MTDETHRFFRFSNEQSYEQLTASGNTARGLPDEQSERWLALWDNTFLDPETNTDRLYCVKRSGILETDDFTLEGIEEIDLETYLQRLQWEPPIEEDLEALDELELPAEIEPID</sequence>
<dbReference type="EMBL" id="AP013544">
    <property type="protein sequence ID" value="BAQ94260.1"/>
    <property type="molecule type" value="Genomic_DNA"/>
</dbReference>
<dbReference type="GeneID" id="55412339"/>
<keyword evidence="2" id="KW-1185">Reference proteome</keyword>
<dbReference type="KEGG" id="vg:55412339"/>
<name>A0A6S4PAM4_9CAUD</name>
<organism evidence="1 2">
    <name type="scientific">uncultured phage_MedDCM-OCT-S45-C18</name>
    <dbReference type="NCBI Taxonomy" id="2741072"/>
    <lineage>
        <taxon>Viruses</taxon>
        <taxon>Duplodnaviria</taxon>
        <taxon>Heunggongvirae</taxon>
        <taxon>Uroviricota</taxon>
        <taxon>Caudoviricetes</taxon>
        <taxon>Autographivirales</taxon>
        <taxon>Ayaqvirus</taxon>
        <taxon>Ayaqvirus S45C18</taxon>
    </lineage>
</organism>
<evidence type="ECO:0000313" key="2">
    <source>
        <dbReference type="Proteomes" id="UP000505037"/>
    </source>
</evidence>
<reference evidence="1 2" key="1">
    <citation type="journal article" date="2013" name="PLoS Genet.">
        <title>Expanding the Marine Virosphere Using Metagenomics.</title>
        <authorList>
            <person name="Mizuno C.M."/>
            <person name="Rodriguez-Valera F."/>
            <person name="Kimes N.E."/>
            <person name="Ghai R."/>
        </authorList>
    </citation>
    <scope>NUCLEOTIDE SEQUENCE [LARGE SCALE GENOMIC DNA]</scope>
    <source>
        <strain evidence="1">UvMED-CGR-U-MedDCM-OCT-S45-C18</strain>
    </source>
</reference>
<proteinExistence type="predicted"/>
<evidence type="ECO:0000313" key="1">
    <source>
        <dbReference type="EMBL" id="BAQ94260.1"/>
    </source>
</evidence>
<accession>A0A6S4PAM4</accession>
<protein>
    <submittedName>
        <fullName evidence="1">Uncharacterized protein</fullName>
    </submittedName>
</protein>
<dbReference type="RefSeq" id="YP_009777802.1">
    <property type="nucleotide sequence ID" value="NC_047704.1"/>
</dbReference>
<dbReference type="Proteomes" id="UP000505037">
    <property type="component" value="Segment"/>
</dbReference>